<proteinExistence type="predicted"/>
<organism evidence="2 3">
    <name type="scientific">Paramecium sonneborni</name>
    <dbReference type="NCBI Taxonomy" id="65129"/>
    <lineage>
        <taxon>Eukaryota</taxon>
        <taxon>Sar</taxon>
        <taxon>Alveolata</taxon>
        <taxon>Ciliophora</taxon>
        <taxon>Intramacronucleata</taxon>
        <taxon>Oligohymenophorea</taxon>
        <taxon>Peniculida</taxon>
        <taxon>Parameciidae</taxon>
        <taxon>Paramecium</taxon>
    </lineage>
</organism>
<comment type="caution">
    <text evidence="2">The sequence shown here is derived from an EMBL/GenBank/DDBJ whole genome shotgun (WGS) entry which is preliminary data.</text>
</comment>
<feature type="coiled-coil region" evidence="1">
    <location>
        <begin position="32"/>
        <end position="89"/>
    </location>
</feature>
<evidence type="ECO:0000313" key="2">
    <source>
        <dbReference type="EMBL" id="CAD8110548.1"/>
    </source>
</evidence>
<protein>
    <submittedName>
        <fullName evidence="2">Uncharacterized protein</fullName>
    </submittedName>
</protein>
<keyword evidence="3" id="KW-1185">Reference proteome</keyword>
<dbReference type="Proteomes" id="UP000692954">
    <property type="component" value="Unassembled WGS sequence"/>
</dbReference>
<evidence type="ECO:0000313" key="3">
    <source>
        <dbReference type="Proteomes" id="UP000692954"/>
    </source>
</evidence>
<dbReference type="EMBL" id="CAJJDN010000096">
    <property type="protein sequence ID" value="CAD8110548.1"/>
    <property type="molecule type" value="Genomic_DNA"/>
</dbReference>
<sequence length="89" mass="10317">MEIQQCLSLSSFLFLPNLDMSIQAILTPQPLKSSQQQQLENKQNEKENKTINIKVKLTDLLPNDQNITLQEIQHDIQQIKNKYIQLIGN</sequence>
<gene>
    <name evidence="2" type="ORF">PSON_ATCC_30995.1.T0960042</name>
</gene>
<keyword evidence="1" id="KW-0175">Coiled coil</keyword>
<dbReference type="AlphaFoldDB" id="A0A8S1Q553"/>
<accession>A0A8S1Q553</accession>
<reference evidence="2" key="1">
    <citation type="submission" date="2021-01" db="EMBL/GenBank/DDBJ databases">
        <authorList>
            <consortium name="Genoscope - CEA"/>
            <person name="William W."/>
        </authorList>
    </citation>
    <scope>NUCLEOTIDE SEQUENCE</scope>
</reference>
<evidence type="ECO:0000256" key="1">
    <source>
        <dbReference type="SAM" id="Coils"/>
    </source>
</evidence>
<dbReference type="OrthoDB" id="311988at2759"/>
<name>A0A8S1Q553_9CILI</name>